<accession>A0A183A0K8</accession>
<dbReference type="PANTHER" id="PTHR37984:SF9">
    <property type="entry name" value="INTEGRASE CATALYTIC DOMAIN-CONTAINING PROTEIN"/>
    <property type="match status" value="1"/>
</dbReference>
<dbReference type="OrthoDB" id="6147533at2759"/>
<evidence type="ECO:0000259" key="1">
    <source>
        <dbReference type="PROSITE" id="PS50878"/>
    </source>
</evidence>
<organism evidence="4">
    <name type="scientific">Echinostoma caproni</name>
    <dbReference type="NCBI Taxonomy" id="27848"/>
    <lineage>
        <taxon>Eukaryota</taxon>
        <taxon>Metazoa</taxon>
        <taxon>Spiralia</taxon>
        <taxon>Lophotrochozoa</taxon>
        <taxon>Platyhelminthes</taxon>
        <taxon>Trematoda</taxon>
        <taxon>Digenea</taxon>
        <taxon>Plagiorchiida</taxon>
        <taxon>Echinostomata</taxon>
        <taxon>Echinostomatoidea</taxon>
        <taxon>Echinostomatidae</taxon>
        <taxon>Echinostoma</taxon>
    </lineage>
</organism>
<dbReference type="PANTHER" id="PTHR37984">
    <property type="entry name" value="PROTEIN CBG26694"/>
    <property type="match status" value="1"/>
</dbReference>
<dbReference type="WBParaSite" id="ECPE_0000049301-mRNA-1">
    <property type="protein sequence ID" value="ECPE_0000049301-mRNA-1"/>
    <property type="gene ID" value="ECPE_0000049301"/>
</dbReference>
<reference evidence="4" key="1">
    <citation type="submission" date="2016-06" db="UniProtKB">
        <authorList>
            <consortium name="WormBaseParasite"/>
        </authorList>
    </citation>
    <scope>IDENTIFICATION</scope>
</reference>
<dbReference type="Pfam" id="PF00078">
    <property type="entry name" value="RVT_1"/>
    <property type="match status" value="1"/>
</dbReference>
<evidence type="ECO:0000313" key="4">
    <source>
        <dbReference type="WBParaSite" id="ECPE_0000049301-mRNA-1"/>
    </source>
</evidence>
<dbReference type="Gene3D" id="3.30.70.270">
    <property type="match status" value="2"/>
</dbReference>
<keyword evidence="3" id="KW-1185">Reference proteome</keyword>
<dbReference type="InterPro" id="IPR000477">
    <property type="entry name" value="RT_dom"/>
</dbReference>
<reference evidence="2 3" key="2">
    <citation type="submission" date="2018-11" db="EMBL/GenBank/DDBJ databases">
        <authorList>
            <consortium name="Pathogen Informatics"/>
        </authorList>
    </citation>
    <scope>NUCLEOTIDE SEQUENCE [LARGE SCALE GENOMIC DNA]</scope>
    <source>
        <strain evidence="2 3">Egypt</strain>
    </source>
</reference>
<dbReference type="Gene3D" id="3.10.10.10">
    <property type="entry name" value="HIV Type 1 Reverse Transcriptase, subunit A, domain 1"/>
    <property type="match status" value="1"/>
</dbReference>
<gene>
    <name evidence="2" type="ORF">ECPE_LOCUS493</name>
</gene>
<evidence type="ECO:0000313" key="2">
    <source>
        <dbReference type="EMBL" id="VDP23364.1"/>
    </source>
</evidence>
<protein>
    <submittedName>
        <fullName evidence="4">Reverse transcriptase domain-containing protein</fullName>
    </submittedName>
</protein>
<dbReference type="InterPro" id="IPR043502">
    <property type="entry name" value="DNA/RNA_pol_sf"/>
</dbReference>
<name>A0A183A0K8_9TREM</name>
<proteinExistence type="predicted"/>
<dbReference type="PROSITE" id="PS50878">
    <property type="entry name" value="RT_POL"/>
    <property type="match status" value="1"/>
</dbReference>
<dbReference type="AlphaFoldDB" id="A0A183A0K8"/>
<dbReference type="InterPro" id="IPR043128">
    <property type="entry name" value="Rev_trsase/Diguanyl_cyclase"/>
</dbReference>
<feature type="domain" description="Reverse transcriptase" evidence="1">
    <location>
        <begin position="1"/>
        <end position="157"/>
    </location>
</feature>
<evidence type="ECO:0000313" key="3">
    <source>
        <dbReference type="Proteomes" id="UP000272942"/>
    </source>
</evidence>
<dbReference type="Proteomes" id="UP000272942">
    <property type="component" value="Unassembled WGS sequence"/>
</dbReference>
<sequence length="258" mass="29594">MRSDGMTPRICGDYRLTLNPRLRRCAAITKDFMKSLYGCQYFSKIDLADAYLQIPLNVESRYLTTINTSWGMYQYDILLFGLHVSSGFFQSAIDSVIKGLHVVLAYQDDVLIFGLNKQEHDARLTQLLERSVPKNVAIELFKCVLGVSELEFPGFTVDSRGYRLYPTRFKPLTNVKSSKDKTHLRSVMECLQYYTRFIPNLVTRSQPPFRFQCSDDWDWSVECEEILRGLILCVTDRPVLAPFSLSKPTILIADASDV</sequence>
<dbReference type="InterPro" id="IPR050951">
    <property type="entry name" value="Retrovirus_Pol_polyprotein"/>
</dbReference>
<dbReference type="CDD" id="cd01647">
    <property type="entry name" value="RT_LTR"/>
    <property type="match status" value="1"/>
</dbReference>
<dbReference type="SUPFAM" id="SSF56672">
    <property type="entry name" value="DNA/RNA polymerases"/>
    <property type="match status" value="1"/>
</dbReference>
<dbReference type="EMBL" id="UZAN01001686">
    <property type="protein sequence ID" value="VDP23364.1"/>
    <property type="molecule type" value="Genomic_DNA"/>
</dbReference>